<feature type="region of interest" description="Disordered" evidence="5">
    <location>
        <begin position="507"/>
        <end position="591"/>
    </location>
</feature>
<proteinExistence type="inferred from homology"/>
<keyword evidence="4" id="KW-0539">Nucleus</keyword>
<feature type="compositionally biased region" description="Basic and acidic residues" evidence="5">
    <location>
        <begin position="78"/>
        <end position="103"/>
    </location>
</feature>
<feature type="compositionally biased region" description="Acidic residues" evidence="5">
    <location>
        <begin position="270"/>
        <end position="281"/>
    </location>
</feature>
<feature type="domain" description="NUC153" evidence="6">
    <location>
        <begin position="656"/>
        <end position="680"/>
    </location>
</feature>
<evidence type="ECO:0000256" key="3">
    <source>
        <dbReference type="ARBA" id="ARBA00023054"/>
    </source>
</evidence>
<feature type="domain" description="ESF1 RRM" evidence="7">
    <location>
        <begin position="194"/>
        <end position="346"/>
    </location>
</feature>
<feature type="compositionally biased region" description="Basic residues" evidence="5">
    <location>
        <begin position="625"/>
        <end position="635"/>
    </location>
</feature>
<feature type="region of interest" description="Disordered" evidence="5">
    <location>
        <begin position="1"/>
        <end position="55"/>
    </location>
</feature>
<feature type="compositionally biased region" description="Low complexity" evidence="5">
    <location>
        <begin position="636"/>
        <end position="645"/>
    </location>
</feature>
<dbReference type="PANTHER" id="PTHR12202">
    <property type="entry name" value="ESF1 HOMOLOG"/>
    <property type="match status" value="1"/>
</dbReference>
<feature type="compositionally biased region" description="Basic and acidic residues" evidence="5">
    <location>
        <begin position="579"/>
        <end position="589"/>
    </location>
</feature>
<dbReference type="STRING" id="1764295.A0A5B8MEZ5"/>
<evidence type="ECO:0000259" key="6">
    <source>
        <dbReference type="Pfam" id="PF08159"/>
    </source>
</evidence>
<evidence type="ECO:0000259" key="7">
    <source>
        <dbReference type="Pfam" id="PF25121"/>
    </source>
</evidence>
<evidence type="ECO:0000256" key="2">
    <source>
        <dbReference type="ARBA" id="ARBA00009087"/>
    </source>
</evidence>
<feature type="region of interest" description="Disordered" evidence="5">
    <location>
        <begin position="417"/>
        <end position="455"/>
    </location>
</feature>
<evidence type="ECO:0000256" key="5">
    <source>
        <dbReference type="SAM" id="MobiDB-lite"/>
    </source>
</evidence>
<feature type="compositionally biased region" description="Acidic residues" evidence="5">
    <location>
        <begin position="527"/>
        <end position="541"/>
    </location>
</feature>
<organism evidence="8 9">
    <name type="scientific">Chloropicon primus</name>
    <dbReference type="NCBI Taxonomy" id="1764295"/>
    <lineage>
        <taxon>Eukaryota</taxon>
        <taxon>Viridiplantae</taxon>
        <taxon>Chlorophyta</taxon>
        <taxon>Chloropicophyceae</taxon>
        <taxon>Chloropicales</taxon>
        <taxon>Chloropicaceae</taxon>
        <taxon>Chloropicon</taxon>
    </lineage>
</organism>
<comment type="similarity">
    <text evidence="2">Belongs to the ESF1 family.</text>
</comment>
<name>A0A5B8MEZ5_9CHLO</name>
<dbReference type="Pfam" id="PF25121">
    <property type="entry name" value="RRM_ESF1"/>
    <property type="match status" value="1"/>
</dbReference>
<evidence type="ECO:0000256" key="4">
    <source>
        <dbReference type="ARBA" id="ARBA00023242"/>
    </source>
</evidence>
<evidence type="ECO:0000313" key="9">
    <source>
        <dbReference type="Proteomes" id="UP000316726"/>
    </source>
</evidence>
<accession>A0A5B8MEZ5</accession>
<keyword evidence="9" id="KW-1185">Reference proteome</keyword>
<dbReference type="AlphaFoldDB" id="A0A5B8MEZ5"/>
<evidence type="ECO:0000313" key="8">
    <source>
        <dbReference type="EMBL" id="QDZ18851.1"/>
    </source>
</evidence>
<dbReference type="InterPro" id="IPR039754">
    <property type="entry name" value="Esf1"/>
</dbReference>
<feature type="region of interest" description="Disordered" evidence="5">
    <location>
        <begin position="75"/>
        <end position="134"/>
    </location>
</feature>
<protein>
    <submittedName>
        <fullName evidence="8">Uncharacterized protein</fullName>
    </submittedName>
</protein>
<evidence type="ECO:0000256" key="1">
    <source>
        <dbReference type="ARBA" id="ARBA00004604"/>
    </source>
</evidence>
<dbReference type="InterPro" id="IPR056750">
    <property type="entry name" value="RRM_ESF1"/>
</dbReference>
<feature type="compositionally biased region" description="Acidic residues" evidence="5">
    <location>
        <begin position="46"/>
        <end position="55"/>
    </location>
</feature>
<dbReference type="GO" id="GO:0006364">
    <property type="term" value="P:rRNA processing"/>
    <property type="evidence" value="ECO:0007669"/>
    <property type="project" value="InterPro"/>
</dbReference>
<reference evidence="8 9" key="1">
    <citation type="submission" date="2018-07" db="EMBL/GenBank/DDBJ databases">
        <title>The complete nuclear genome of the prasinophyte Chloropicon primus (CCMP1205).</title>
        <authorList>
            <person name="Pombert J.-F."/>
            <person name="Otis C."/>
            <person name="Turmel M."/>
            <person name="Lemieux C."/>
        </authorList>
    </citation>
    <scope>NUCLEOTIDE SEQUENCE [LARGE SCALE GENOMIC DNA]</scope>
    <source>
        <strain evidence="8 9">CCMP1205</strain>
    </source>
</reference>
<sequence>MKGKRKSKGGAGGVDERFASAGFDPRFARFPGKKGKKARTKSREDDLVEVEERMEEDPRFATILKNDKRFAVGTSALKVDKRGRERQDRRGKGGDDAKGEKAKGAVVVEEEPASSTSSESDDGDLSDSGSSSFEDVIEEEEFKKKRLRAVERFGIGAFAGRYLDDDELEEVDLEGNTEYQKLVEGERCQLEDATRRVAVVDLAWDNFTACDILAVLRSFVPQGHNQSVSESVKRVTVYKSDYGMERMKIEDKQGPGVFFTSKVGASSSNSDDEGSDTDDSDSEGKEVDKDALRAYERSKLRYFFAIAEFSDKKIAKYIYDACDGLEFDRSSSRFDLRFVAEDDRVEDGRPVRDEAHDVPVGYSAPLDGGTFYNSAIQHTNVNLTWDQEDKKRRNTFKEQFQRFKKDDAVMDADIQAYLASDSSSGEESGSESEETRRAKFRSMLNLGDDGRSKKSGKVFGTRDWVAEEDKDVDMVVTFDSGIDDLGEKLKAKHERIKSGKGDLTVWEQKMQEKKEKKMMKKKKVEQEETEGHEEGDDDAFDDPFFNEVDPKGVETFDEPGDDTGSREERKKKGKKKNQGRSDEAQKAEAELDLLLTSDTHLKALSSGHKVYGMGEDNEEDEEGSRKKKSKKKKGRSSSGAAASENGGKGFEMNLEDPRFSKMYSSKEFALDPTEPQYKQLPETLVKKFHSKKKIPDRGRSGPASDGNKSGRHDLSAAVESLKRKLKGRSRN</sequence>
<comment type="subcellular location">
    <subcellularLocation>
        <location evidence="1">Nucleus</location>
        <location evidence="1">Nucleolus</location>
    </subcellularLocation>
</comment>
<keyword evidence="3" id="KW-0175">Coiled coil</keyword>
<dbReference type="PANTHER" id="PTHR12202:SF0">
    <property type="entry name" value="ESF1 HOMOLOG"/>
    <property type="match status" value="1"/>
</dbReference>
<dbReference type="Pfam" id="PF08159">
    <property type="entry name" value="NUC153"/>
    <property type="match status" value="1"/>
</dbReference>
<feature type="region of interest" description="Disordered" evidence="5">
    <location>
        <begin position="666"/>
        <end position="731"/>
    </location>
</feature>
<feature type="region of interest" description="Disordered" evidence="5">
    <location>
        <begin position="603"/>
        <end position="654"/>
    </location>
</feature>
<dbReference type="Proteomes" id="UP000316726">
    <property type="component" value="Chromosome 2"/>
</dbReference>
<dbReference type="GO" id="GO:0005730">
    <property type="term" value="C:nucleolus"/>
    <property type="evidence" value="ECO:0007669"/>
    <property type="project" value="UniProtKB-SubCell"/>
</dbReference>
<dbReference type="GO" id="GO:0003723">
    <property type="term" value="F:RNA binding"/>
    <property type="evidence" value="ECO:0007669"/>
    <property type="project" value="TreeGrafter"/>
</dbReference>
<dbReference type="EMBL" id="CP031035">
    <property type="protein sequence ID" value="QDZ18851.1"/>
    <property type="molecule type" value="Genomic_DNA"/>
</dbReference>
<dbReference type="InterPro" id="IPR012580">
    <property type="entry name" value="NUC153"/>
</dbReference>
<feature type="compositionally biased region" description="Basic residues" evidence="5">
    <location>
        <begin position="31"/>
        <end position="40"/>
    </location>
</feature>
<feature type="region of interest" description="Disordered" evidence="5">
    <location>
        <begin position="260"/>
        <end position="288"/>
    </location>
</feature>
<dbReference type="OrthoDB" id="431825at2759"/>
<gene>
    <name evidence="8" type="ORF">A3770_02p13690</name>
</gene>